<keyword evidence="6" id="KW-1185">Reference proteome</keyword>
<protein>
    <submittedName>
        <fullName evidence="5">DeSI-like proteinisoform X1</fullName>
    </submittedName>
</protein>
<comment type="caution">
    <text evidence="5">The sequence shown here is derived from an EMBL/GenBank/DDBJ whole genome shotgun (WGS) entry which is preliminary data.</text>
</comment>
<dbReference type="InterPro" id="IPR008580">
    <property type="entry name" value="PPPDE_dom"/>
</dbReference>
<reference evidence="5" key="1">
    <citation type="journal article" date="2023" name="GigaByte">
        <title>Genome assembly of the bearded iris, Iris pallida Lam.</title>
        <authorList>
            <person name="Bruccoleri R.E."/>
            <person name="Oakeley E.J."/>
            <person name="Faust A.M.E."/>
            <person name="Altorfer M."/>
            <person name="Dessus-Babus S."/>
            <person name="Burckhardt D."/>
            <person name="Oertli M."/>
            <person name="Naumann U."/>
            <person name="Petersen F."/>
            <person name="Wong J."/>
        </authorList>
    </citation>
    <scope>NUCLEOTIDE SEQUENCE</scope>
    <source>
        <strain evidence="5">GSM-AAB239-AS_SAM_17_03QT</strain>
    </source>
</reference>
<dbReference type="Pfam" id="PF05903">
    <property type="entry name" value="Peptidase_C97"/>
    <property type="match status" value="1"/>
</dbReference>
<keyword evidence="3" id="KW-0378">Hydrolase</keyword>
<dbReference type="PANTHER" id="PTHR12378:SF80">
    <property type="entry name" value="IP06716P-RELATED"/>
    <property type="match status" value="1"/>
</dbReference>
<dbReference type="PROSITE" id="PS51858">
    <property type="entry name" value="PPPDE"/>
    <property type="match status" value="1"/>
</dbReference>
<evidence type="ECO:0000313" key="6">
    <source>
        <dbReference type="Proteomes" id="UP001140949"/>
    </source>
</evidence>
<evidence type="ECO:0000256" key="2">
    <source>
        <dbReference type="ARBA" id="ARBA00022670"/>
    </source>
</evidence>
<evidence type="ECO:0000313" key="5">
    <source>
        <dbReference type="EMBL" id="KAJ6816058.1"/>
    </source>
</evidence>
<keyword evidence="2" id="KW-0645">Protease</keyword>
<organism evidence="5 6">
    <name type="scientific">Iris pallida</name>
    <name type="common">Sweet iris</name>
    <dbReference type="NCBI Taxonomy" id="29817"/>
    <lineage>
        <taxon>Eukaryota</taxon>
        <taxon>Viridiplantae</taxon>
        <taxon>Streptophyta</taxon>
        <taxon>Embryophyta</taxon>
        <taxon>Tracheophyta</taxon>
        <taxon>Spermatophyta</taxon>
        <taxon>Magnoliopsida</taxon>
        <taxon>Liliopsida</taxon>
        <taxon>Asparagales</taxon>
        <taxon>Iridaceae</taxon>
        <taxon>Iridoideae</taxon>
        <taxon>Irideae</taxon>
        <taxon>Iris</taxon>
    </lineage>
</organism>
<evidence type="ECO:0000259" key="4">
    <source>
        <dbReference type="PROSITE" id="PS51858"/>
    </source>
</evidence>
<evidence type="ECO:0000256" key="1">
    <source>
        <dbReference type="ARBA" id="ARBA00008140"/>
    </source>
</evidence>
<gene>
    <name evidence="5" type="ORF">M6B38_419460</name>
</gene>
<comment type="similarity">
    <text evidence="1">Belongs to the DeSI family.</text>
</comment>
<dbReference type="Proteomes" id="UP001140949">
    <property type="component" value="Unassembled WGS sequence"/>
</dbReference>
<accession>A0AAX6FIT5</accession>
<dbReference type="GO" id="GO:0006508">
    <property type="term" value="P:proteolysis"/>
    <property type="evidence" value="ECO:0007669"/>
    <property type="project" value="UniProtKB-KW"/>
</dbReference>
<name>A0AAX6FIT5_IRIPA</name>
<reference evidence="5" key="2">
    <citation type="submission" date="2023-04" db="EMBL/GenBank/DDBJ databases">
        <authorList>
            <person name="Bruccoleri R.E."/>
            <person name="Oakeley E.J."/>
            <person name="Faust A.-M."/>
            <person name="Dessus-Babus S."/>
            <person name="Altorfer M."/>
            <person name="Burckhardt D."/>
            <person name="Oertli M."/>
            <person name="Naumann U."/>
            <person name="Petersen F."/>
            <person name="Wong J."/>
        </authorList>
    </citation>
    <scope>NUCLEOTIDE SEQUENCE</scope>
    <source>
        <strain evidence="5">GSM-AAB239-AS_SAM_17_03QT</strain>
        <tissue evidence="5">Leaf</tissue>
    </source>
</reference>
<dbReference type="GO" id="GO:0016579">
    <property type="term" value="P:protein deubiquitination"/>
    <property type="evidence" value="ECO:0007669"/>
    <property type="project" value="TreeGrafter"/>
</dbReference>
<feature type="domain" description="PPPDE" evidence="4">
    <location>
        <begin position="22"/>
        <end position="159"/>
    </location>
</feature>
<evidence type="ECO:0000256" key="3">
    <source>
        <dbReference type="ARBA" id="ARBA00022801"/>
    </source>
</evidence>
<dbReference type="GO" id="GO:0101005">
    <property type="term" value="F:deubiquitinase activity"/>
    <property type="evidence" value="ECO:0007669"/>
    <property type="project" value="TreeGrafter"/>
</dbReference>
<dbReference type="AlphaFoldDB" id="A0AAX6FIT5"/>
<proteinExistence type="inferred from homology"/>
<dbReference type="InterPro" id="IPR042266">
    <property type="entry name" value="PPPDE_sf"/>
</dbReference>
<dbReference type="SMART" id="SM01179">
    <property type="entry name" value="DUF862"/>
    <property type="match status" value="1"/>
</dbReference>
<dbReference type="Gene3D" id="3.90.1720.30">
    <property type="entry name" value="PPPDE domains"/>
    <property type="match status" value="1"/>
</dbReference>
<sequence>MGSKLSKNSSSTSSSEPIAVSAPVTLNVYDLTPFNKYTYWFGIGIFHSGIEVYGLEYGFGAHDFPTSGVFEVEPKRCPGFCYRRSITLGTTTMLPFEFRELIETIAGEYHGDTYHLILKNCNHFTDEVSLRLTGKSIPRWVNRLAHISAICSCLLPKNLRIAAVEENPESHVLLDDASGSYGIISPLESNVSDSADGDNFVLSPSPASEVTFIKEKEPVDEKTSQA</sequence>
<dbReference type="EMBL" id="JANAVB010028398">
    <property type="protein sequence ID" value="KAJ6816058.1"/>
    <property type="molecule type" value="Genomic_DNA"/>
</dbReference>
<dbReference type="PANTHER" id="PTHR12378">
    <property type="entry name" value="DESUMOYLATING ISOPEPTIDASE"/>
    <property type="match status" value="1"/>
</dbReference>